<organism evidence="2 3">
    <name type="scientific">Roseovarius atlanticus</name>
    <dbReference type="NCBI Taxonomy" id="1641875"/>
    <lineage>
        <taxon>Bacteria</taxon>
        <taxon>Pseudomonadati</taxon>
        <taxon>Pseudomonadota</taxon>
        <taxon>Alphaproteobacteria</taxon>
        <taxon>Rhodobacterales</taxon>
        <taxon>Roseobacteraceae</taxon>
        <taxon>Roseovarius</taxon>
    </lineage>
</organism>
<keyword evidence="1" id="KW-0732">Signal</keyword>
<dbReference type="STRING" id="1641875.XM53_07345"/>
<evidence type="ECO:0000313" key="2">
    <source>
        <dbReference type="EMBL" id="KRS13392.1"/>
    </source>
</evidence>
<gene>
    <name evidence="2" type="ORF">XM53_07345</name>
</gene>
<dbReference type="Proteomes" id="UP000051295">
    <property type="component" value="Unassembled WGS sequence"/>
</dbReference>
<dbReference type="AlphaFoldDB" id="A0A0T5NX97"/>
<dbReference type="EMBL" id="LAXJ01000006">
    <property type="protein sequence ID" value="KRS13392.1"/>
    <property type="molecule type" value="Genomic_DNA"/>
</dbReference>
<keyword evidence="3" id="KW-1185">Reference proteome</keyword>
<feature type="chain" id="PRO_5006664008" evidence="1">
    <location>
        <begin position="19"/>
        <end position="127"/>
    </location>
</feature>
<reference evidence="2 3" key="1">
    <citation type="submission" date="2015-04" db="EMBL/GenBank/DDBJ databases">
        <title>The draft genome sequence of Roseovarius sp.R12b.</title>
        <authorList>
            <person name="Li G."/>
            <person name="Lai Q."/>
            <person name="Shao Z."/>
            <person name="Yan P."/>
        </authorList>
    </citation>
    <scope>NUCLEOTIDE SEQUENCE [LARGE SCALE GENOMIC DNA]</scope>
    <source>
        <strain evidence="2 3">R12B</strain>
    </source>
</reference>
<comment type="caution">
    <text evidence="2">The sequence shown here is derived from an EMBL/GenBank/DDBJ whole genome shotgun (WGS) entry which is preliminary data.</text>
</comment>
<dbReference type="PATRIC" id="fig|1641875.4.peg.3854"/>
<protein>
    <submittedName>
        <fullName evidence="2">Uncharacterized protein</fullName>
    </submittedName>
</protein>
<dbReference type="OrthoDB" id="7744014at2"/>
<sequence length="127" mass="13921">MIRRLSLALALVANPAAAEFVIEEGTFFVMHRDYDSKTNTFTDGAPEGEGDGCFQITRVDLPGETIDFTLVSGTITPWWSDGETFHPGFQNAFVPAIGFMENNPDAEWTDLLHEILKTVPDCAPPAS</sequence>
<evidence type="ECO:0000256" key="1">
    <source>
        <dbReference type="SAM" id="SignalP"/>
    </source>
</evidence>
<name>A0A0T5NX97_9RHOB</name>
<accession>A0A0T5NX97</accession>
<dbReference type="RefSeq" id="WP_057791834.1">
    <property type="nucleotide sequence ID" value="NZ_LAXJ01000006.1"/>
</dbReference>
<proteinExistence type="predicted"/>
<evidence type="ECO:0000313" key="3">
    <source>
        <dbReference type="Proteomes" id="UP000051295"/>
    </source>
</evidence>
<feature type="signal peptide" evidence="1">
    <location>
        <begin position="1"/>
        <end position="18"/>
    </location>
</feature>